<dbReference type="InterPro" id="IPR006578">
    <property type="entry name" value="MADF-dom"/>
</dbReference>
<feature type="domain" description="MADF" evidence="2">
    <location>
        <begin position="112"/>
        <end position="203"/>
    </location>
</feature>
<dbReference type="PANTHER" id="PTHR12243">
    <property type="entry name" value="MADF DOMAIN TRANSCRIPTION FACTOR"/>
    <property type="match status" value="1"/>
</dbReference>
<accession>A0A151WHD5</accession>
<dbReference type="InterPro" id="IPR039353">
    <property type="entry name" value="TF_Adf1"/>
</dbReference>
<dbReference type="InterPro" id="IPR036397">
    <property type="entry name" value="RNaseH_sf"/>
</dbReference>
<keyword evidence="4" id="KW-1185">Reference proteome</keyword>
<evidence type="ECO:0008006" key="5">
    <source>
        <dbReference type="Google" id="ProtNLM"/>
    </source>
</evidence>
<dbReference type="STRING" id="64791.A0A151WHD5"/>
<organism evidence="3 4">
    <name type="scientific">Mycetomoellerius zeteki</name>
    <dbReference type="NCBI Taxonomy" id="64791"/>
    <lineage>
        <taxon>Eukaryota</taxon>
        <taxon>Metazoa</taxon>
        <taxon>Ecdysozoa</taxon>
        <taxon>Arthropoda</taxon>
        <taxon>Hexapoda</taxon>
        <taxon>Insecta</taxon>
        <taxon>Pterygota</taxon>
        <taxon>Neoptera</taxon>
        <taxon>Endopterygota</taxon>
        <taxon>Hymenoptera</taxon>
        <taxon>Apocrita</taxon>
        <taxon>Aculeata</taxon>
        <taxon>Formicoidea</taxon>
        <taxon>Formicidae</taxon>
        <taxon>Myrmicinae</taxon>
        <taxon>Mycetomoellerius</taxon>
    </lineage>
</organism>
<dbReference type="Pfam" id="PF10545">
    <property type="entry name" value="MADF_DNA_bdg"/>
    <property type="match status" value="1"/>
</dbReference>
<sequence>SKVDDSTYVGSAVYSPQLDLHFMFKLSSYASVFTSEAWAIYNALLFALHNDLSRIVIISDFKSVLDSFAVFRNRTNNYIISYIRALIEEAKFCNTQVNFIWVPSHCGIQGNEIADQLADKKAIGEGAESNFMTPYSDLFSIPRMRLSKGECSADEVKKKWKNLRDRYMKIVSLEKLPSGSASKPSRRKWQYYDSMSFLRDTFLEKETVSNITNLDEDLSNDNVAAQVEREDNDTVDASRGMFCS</sequence>
<evidence type="ECO:0000313" key="4">
    <source>
        <dbReference type="Proteomes" id="UP000075809"/>
    </source>
</evidence>
<dbReference type="InterPro" id="IPR002156">
    <property type="entry name" value="RNaseH_domain"/>
</dbReference>
<dbReference type="GO" id="GO:0004523">
    <property type="term" value="F:RNA-DNA hybrid ribonuclease activity"/>
    <property type="evidence" value="ECO:0007669"/>
    <property type="project" value="InterPro"/>
</dbReference>
<evidence type="ECO:0000313" key="3">
    <source>
        <dbReference type="EMBL" id="KYQ47227.1"/>
    </source>
</evidence>
<dbReference type="EMBL" id="KQ983124">
    <property type="protein sequence ID" value="KYQ47227.1"/>
    <property type="molecule type" value="Genomic_DNA"/>
</dbReference>
<name>A0A151WHD5_9HYME</name>
<dbReference type="CDD" id="cd09276">
    <property type="entry name" value="Rnase_HI_RT_non_LTR"/>
    <property type="match status" value="1"/>
</dbReference>
<dbReference type="GO" id="GO:0003676">
    <property type="term" value="F:nucleic acid binding"/>
    <property type="evidence" value="ECO:0007669"/>
    <property type="project" value="InterPro"/>
</dbReference>
<dbReference type="PANTHER" id="PTHR12243:SF67">
    <property type="entry name" value="COREPRESSOR OF PANGOLIN, ISOFORM A-RELATED"/>
    <property type="match status" value="1"/>
</dbReference>
<gene>
    <name evidence="3" type="ORF">ALC60_13755</name>
</gene>
<evidence type="ECO:0000259" key="1">
    <source>
        <dbReference type="PROSITE" id="PS50879"/>
    </source>
</evidence>
<reference evidence="3 4" key="1">
    <citation type="submission" date="2015-09" db="EMBL/GenBank/DDBJ databases">
        <title>Trachymyrmex zeteki WGS genome.</title>
        <authorList>
            <person name="Nygaard S."/>
            <person name="Hu H."/>
            <person name="Boomsma J."/>
            <person name="Zhang G."/>
        </authorList>
    </citation>
    <scope>NUCLEOTIDE SEQUENCE [LARGE SCALE GENOMIC DNA]</scope>
    <source>
        <strain evidence="3">Tzet28-1</strain>
        <tissue evidence="3">Whole body</tissue>
    </source>
</reference>
<dbReference type="SUPFAM" id="SSF53098">
    <property type="entry name" value="Ribonuclease H-like"/>
    <property type="match status" value="1"/>
</dbReference>
<dbReference type="PROSITE" id="PS50879">
    <property type="entry name" value="RNASE_H_1"/>
    <property type="match status" value="1"/>
</dbReference>
<dbReference type="PROSITE" id="PS51029">
    <property type="entry name" value="MADF"/>
    <property type="match status" value="1"/>
</dbReference>
<dbReference type="AlphaFoldDB" id="A0A151WHD5"/>
<evidence type="ECO:0000259" key="2">
    <source>
        <dbReference type="PROSITE" id="PS51029"/>
    </source>
</evidence>
<feature type="domain" description="RNase H type-1" evidence="1">
    <location>
        <begin position="1"/>
        <end position="123"/>
    </location>
</feature>
<dbReference type="Pfam" id="PF00075">
    <property type="entry name" value="RNase_H"/>
    <property type="match status" value="1"/>
</dbReference>
<proteinExistence type="predicted"/>
<protein>
    <recommendedName>
        <fullName evidence="5">RNase H type-1 domain-containing protein</fullName>
    </recommendedName>
</protein>
<dbReference type="Gene3D" id="3.30.420.10">
    <property type="entry name" value="Ribonuclease H-like superfamily/Ribonuclease H"/>
    <property type="match status" value="1"/>
</dbReference>
<dbReference type="InterPro" id="IPR012337">
    <property type="entry name" value="RNaseH-like_sf"/>
</dbReference>
<feature type="non-terminal residue" evidence="3">
    <location>
        <position position="1"/>
    </location>
</feature>
<dbReference type="Proteomes" id="UP000075809">
    <property type="component" value="Unassembled WGS sequence"/>
</dbReference>